<keyword evidence="4" id="KW-0732">Signal</keyword>
<dbReference type="PROSITE" id="PS51257">
    <property type="entry name" value="PROKAR_LIPOPROTEIN"/>
    <property type="match status" value="1"/>
</dbReference>
<dbReference type="Gene3D" id="3.30.300.210">
    <property type="entry name" value="Nutrient germinant receptor protein C, domain 3"/>
    <property type="match status" value="1"/>
</dbReference>
<dbReference type="InterPro" id="IPR057336">
    <property type="entry name" value="GerAC_N"/>
</dbReference>
<evidence type="ECO:0000256" key="5">
    <source>
        <dbReference type="ARBA" id="ARBA00023136"/>
    </source>
</evidence>
<evidence type="ECO:0000259" key="8">
    <source>
        <dbReference type="Pfam" id="PF05504"/>
    </source>
</evidence>
<evidence type="ECO:0000256" key="4">
    <source>
        <dbReference type="ARBA" id="ARBA00022729"/>
    </source>
</evidence>
<feature type="domain" description="Spore germination protein N-terminal" evidence="9">
    <location>
        <begin position="22"/>
        <end position="201"/>
    </location>
</feature>
<evidence type="ECO:0000259" key="9">
    <source>
        <dbReference type="Pfam" id="PF25198"/>
    </source>
</evidence>
<dbReference type="GO" id="GO:0009847">
    <property type="term" value="P:spore germination"/>
    <property type="evidence" value="ECO:0007669"/>
    <property type="project" value="InterPro"/>
</dbReference>
<dbReference type="Proteomes" id="UP000215301">
    <property type="component" value="Unassembled WGS sequence"/>
</dbReference>
<dbReference type="InterPro" id="IPR038501">
    <property type="entry name" value="Spore_GerAC_C_sf"/>
</dbReference>
<dbReference type="NCBIfam" id="TIGR02887">
    <property type="entry name" value="spore_ger_x_C"/>
    <property type="match status" value="1"/>
</dbReference>
<keyword evidence="5" id="KW-0472">Membrane</keyword>
<comment type="similarity">
    <text evidence="2">Belongs to the GerABKC lipoprotein family.</text>
</comment>
<evidence type="ECO:0000313" key="11">
    <source>
        <dbReference type="EMBL" id="OXT07158.1"/>
    </source>
</evidence>
<dbReference type="GO" id="GO:0016020">
    <property type="term" value="C:membrane"/>
    <property type="evidence" value="ECO:0007669"/>
    <property type="project" value="UniProtKB-SubCell"/>
</dbReference>
<evidence type="ECO:0000256" key="7">
    <source>
        <dbReference type="ARBA" id="ARBA00023288"/>
    </source>
</evidence>
<keyword evidence="7" id="KW-0449">Lipoprotein</keyword>
<dbReference type="InterPro" id="IPR046953">
    <property type="entry name" value="Spore_GerAC-like_C"/>
</dbReference>
<dbReference type="RefSeq" id="WP_094045667.1">
    <property type="nucleotide sequence ID" value="NZ_CP016893.1"/>
</dbReference>
<dbReference type="Pfam" id="PF25198">
    <property type="entry name" value="Spore_GerAC_N"/>
    <property type="match status" value="1"/>
</dbReference>
<feature type="domain" description="Spore germination GerAC-like C-terminal" evidence="8">
    <location>
        <begin position="211"/>
        <end position="380"/>
    </location>
</feature>
<dbReference type="InterPro" id="IPR008844">
    <property type="entry name" value="Spore_GerAC-like"/>
</dbReference>
<dbReference type="Pfam" id="PF05504">
    <property type="entry name" value="Spore_GerAC"/>
    <property type="match status" value="1"/>
</dbReference>
<evidence type="ECO:0000313" key="13">
    <source>
        <dbReference type="Proteomes" id="UP000215301"/>
    </source>
</evidence>
<evidence type="ECO:0000256" key="2">
    <source>
        <dbReference type="ARBA" id="ARBA00007886"/>
    </source>
</evidence>
<dbReference type="EMBL" id="CP016893">
    <property type="protein sequence ID" value="AST57632.1"/>
    <property type="molecule type" value="Genomic_DNA"/>
</dbReference>
<gene>
    <name evidence="11" type="ORF">CE561_09065</name>
    <name evidence="10" type="ORF">Thert_01616</name>
</gene>
<dbReference type="PANTHER" id="PTHR35789">
    <property type="entry name" value="SPORE GERMINATION PROTEIN B3"/>
    <property type="match status" value="1"/>
</dbReference>
<reference evidence="11 13" key="2">
    <citation type="submission" date="2017-06" db="EMBL/GenBank/DDBJ databases">
        <title>Isolation and characterization of a thermophilic and butanogenic Thermoanaerobacterium thermosaccharolyticum M5 capable of efficient degradation of hemicellulose.</title>
        <authorList>
            <person name="Xin F."/>
            <person name="Jiang Y."/>
        </authorList>
    </citation>
    <scope>NUCLEOTIDE SEQUENCE [LARGE SCALE GENOMIC DNA]</scope>
    <source>
        <strain evidence="11 13">M5</strain>
    </source>
</reference>
<keyword evidence="3" id="KW-0309">Germination</keyword>
<sequence length="383" mass="43102">MKKIKIVILLLLILSLITGCWDKVEIEDRAFVMAIGIDTSNQAKNYIVTFQFPNVKQVTSAAGGGGGGGGQPNFSISEVGDTVFSASRHVSTRLDKRLFLGHTKAVILGKDVVSNRDKFLEVLDTLDRSYELSRKLRLLVAEGKAQDILLKNYKFDPDIGVYIDDIFKQYNRTSIFPNIDYNKITKSLHDTNGNAIIPVISSGKDELKIAGSAIIKDYKLAGWLSDGENMGYMWLMGFVKGGDITFNMPTTDGKEVKIPFNITNTVMKRQVTEQDGKIIYKIKYDVEGEVTEYSFQKHGEMFDTNVLGTMENKANKVIEKMINDSLKRFQKDLKVDMVGVGDYIQKYKPGLWSKVGPEWKTRFPDVIIEPVVSTHIRRIGLFK</sequence>
<accession>A0A231VG85</accession>
<comment type="subcellular location">
    <subcellularLocation>
        <location evidence="1">Membrane</location>
        <topology evidence="1">Lipid-anchor</topology>
    </subcellularLocation>
</comment>
<keyword evidence="6" id="KW-0564">Palmitate</keyword>
<evidence type="ECO:0000256" key="6">
    <source>
        <dbReference type="ARBA" id="ARBA00023139"/>
    </source>
</evidence>
<name>A0A231VG85_THETR</name>
<proteinExistence type="inferred from homology"/>
<evidence type="ECO:0000256" key="3">
    <source>
        <dbReference type="ARBA" id="ARBA00022544"/>
    </source>
</evidence>
<organism evidence="11 13">
    <name type="scientific">Thermoanaerobacterium thermosaccharolyticum</name>
    <name type="common">Clostridium thermosaccharolyticum</name>
    <dbReference type="NCBI Taxonomy" id="1517"/>
    <lineage>
        <taxon>Bacteria</taxon>
        <taxon>Bacillati</taxon>
        <taxon>Bacillota</taxon>
        <taxon>Clostridia</taxon>
        <taxon>Thermoanaerobacterales</taxon>
        <taxon>Thermoanaerobacteraceae</taxon>
        <taxon>Thermoanaerobacterium</taxon>
    </lineage>
</organism>
<protein>
    <submittedName>
        <fullName evidence="10">Germination protein, Ger(X)C family</fullName>
    </submittedName>
    <submittedName>
        <fullName evidence="11">Spore gernimation protein</fullName>
    </submittedName>
</protein>
<dbReference type="Proteomes" id="UP000214975">
    <property type="component" value="Chromosome"/>
</dbReference>
<dbReference type="PANTHER" id="PTHR35789:SF1">
    <property type="entry name" value="SPORE GERMINATION PROTEIN B3"/>
    <property type="match status" value="1"/>
</dbReference>
<dbReference type="AlphaFoldDB" id="A0A231VG85"/>
<evidence type="ECO:0000256" key="1">
    <source>
        <dbReference type="ARBA" id="ARBA00004635"/>
    </source>
</evidence>
<evidence type="ECO:0000313" key="10">
    <source>
        <dbReference type="EMBL" id="AST57632.1"/>
    </source>
</evidence>
<reference evidence="10 12" key="1">
    <citation type="submission" date="2016-08" db="EMBL/GenBank/DDBJ databases">
        <title>A novel genetic cassette of butanologenic Thermoanaerobacterium thermosaccharolyticum that directly convert cellulose to butanol.</title>
        <authorList>
            <person name="Li T."/>
            <person name="He J."/>
        </authorList>
    </citation>
    <scope>NUCLEOTIDE SEQUENCE [LARGE SCALE GENOMIC DNA]</scope>
    <source>
        <strain evidence="10 12">TG57</strain>
    </source>
</reference>
<evidence type="ECO:0000313" key="12">
    <source>
        <dbReference type="Proteomes" id="UP000214975"/>
    </source>
</evidence>
<dbReference type="EMBL" id="NKHD01000024">
    <property type="protein sequence ID" value="OXT07158.1"/>
    <property type="molecule type" value="Genomic_DNA"/>
</dbReference>